<evidence type="ECO:0000313" key="2">
    <source>
        <dbReference type="Proteomes" id="UP000663853"/>
    </source>
</evidence>
<gene>
    <name evidence="1" type="ORF">RDB_LOCUS29494</name>
</gene>
<dbReference type="EMBL" id="CAJMXA010000557">
    <property type="protein sequence ID" value="CAE6435389.1"/>
    <property type="molecule type" value="Genomic_DNA"/>
</dbReference>
<comment type="caution">
    <text evidence="1">The sequence shown here is derived from an EMBL/GenBank/DDBJ whole genome shotgun (WGS) entry which is preliminary data.</text>
</comment>
<accession>A0A8H3ASV4</accession>
<evidence type="ECO:0000313" key="1">
    <source>
        <dbReference type="EMBL" id="CAE6435389.1"/>
    </source>
</evidence>
<dbReference type="Proteomes" id="UP000663853">
    <property type="component" value="Unassembled WGS sequence"/>
</dbReference>
<reference evidence="1" key="1">
    <citation type="submission" date="2021-01" db="EMBL/GenBank/DDBJ databases">
        <authorList>
            <person name="Kaushik A."/>
        </authorList>
    </citation>
    <scope>NUCLEOTIDE SEQUENCE</scope>
    <source>
        <strain evidence="1">AG6-10EEA</strain>
    </source>
</reference>
<sequence>MFSTQLWSLITLSDSPPFSFSALCLDRSGTTTPLEIEIRLSNRLWGYLEEPEPELYTFGMLDALEFIVENGGTTSRWKSFWLYTPGDIDIEPHETALGFIQNSPMPALERFEIKYDGPHYKDFEDHQRDDLRNKPLFLDPPTRLKAATLEWIPNSCLFTIPTRPQLVGLTRLEIMFPETHPELERFHALLSASPALSILSIDTRRMCYDRSSSVDGRAVVRLPKIHLPNLRALALLFSSRTIIPWWEHSLLLMLNAPNVESLRLWLEGHAYWVPQNQDLVEYIAKGPDSADPKPLFPYLTGLELFIKQDRRAPRSDPDEELLAAYPGLRTLVLPHLARHNGLRVRPWLVPSLVRLIIHVRSPSELEEAIYERCAAGMAPKVVEVPMLSEAHIEREGSKYSKVLDGLGVEVCFSHSNHRVREALRFEEP</sequence>
<protein>
    <submittedName>
        <fullName evidence="1">Uncharacterized protein</fullName>
    </submittedName>
</protein>
<organism evidence="1 2">
    <name type="scientific">Rhizoctonia solani</name>
    <dbReference type="NCBI Taxonomy" id="456999"/>
    <lineage>
        <taxon>Eukaryota</taxon>
        <taxon>Fungi</taxon>
        <taxon>Dikarya</taxon>
        <taxon>Basidiomycota</taxon>
        <taxon>Agaricomycotina</taxon>
        <taxon>Agaricomycetes</taxon>
        <taxon>Cantharellales</taxon>
        <taxon>Ceratobasidiaceae</taxon>
        <taxon>Rhizoctonia</taxon>
    </lineage>
</organism>
<proteinExistence type="predicted"/>
<name>A0A8H3ASV4_9AGAM</name>
<dbReference type="AlphaFoldDB" id="A0A8H3ASV4"/>